<protein>
    <submittedName>
        <fullName evidence="2">Uncharacterized protein</fullName>
    </submittedName>
</protein>
<gene>
    <name evidence="2" type="ORF">CFO_g4153</name>
</gene>
<reference evidence="2 3" key="1">
    <citation type="submission" date="2015-04" db="EMBL/GenBank/DDBJ databases">
        <title>Genome sequence of Ceratocystis platani, a major pathogen of plane trees.</title>
        <authorList>
            <person name="Belbahri L."/>
        </authorList>
    </citation>
    <scope>NUCLEOTIDE SEQUENCE [LARGE SCALE GENOMIC DNA]</scope>
    <source>
        <strain evidence="2 3">CFO</strain>
    </source>
</reference>
<keyword evidence="1" id="KW-0472">Membrane</keyword>
<evidence type="ECO:0000256" key="1">
    <source>
        <dbReference type="SAM" id="Phobius"/>
    </source>
</evidence>
<accession>A0A0F8AYQ7</accession>
<organism evidence="2 3">
    <name type="scientific">Ceratocystis fimbriata f. sp. platani</name>
    <dbReference type="NCBI Taxonomy" id="88771"/>
    <lineage>
        <taxon>Eukaryota</taxon>
        <taxon>Fungi</taxon>
        <taxon>Dikarya</taxon>
        <taxon>Ascomycota</taxon>
        <taxon>Pezizomycotina</taxon>
        <taxon>Sordariomycetes</taxon>
        <taxon>Hypocreomycetidae</taxon>
        <taxon>Microascales</taxon>
        <taxon>Ceratocystidaceae</taxon>
        <taxon>Ceratocystis</taxon>
    </lineage>
</organism>
<name>A0A0F8AYQ7_CERFI</name>
<keyword evidence="1" id="KW-0812">Transmembrane</keyword>
<feature type="transmembrane region" description="Helical" evidence="1">
    <location>
        <begin position="38"/>
        <end position="69"/>
    </location>
</feature>
<comment type="caution">
    <text evidence="2">The sequence shown here is derived from an EMBL/GenBank/DDBJ whole genome shotgun (WGS) entry which is preliminary data.</text>
</comment>
<sequence>MTPAVDRAGVEETAPAMADGAIGEIMAATVAATVAATAFASVIAIVTMIMIVIVIAAAVSAVIAVVVAFQGTSHAQRPLTTASLELVMALVVMKDCQLGTELAELVMP</sequence>
<dbReference type="AlphaFoldDB" id="A0A0F8AYQ7"/>
<dbReference type="Proteomes" id="UP000034841">
    <property type="component" value="Unassembled WGS sequence"/>
</dbReference>
<evidence type="ECO:0000313" key="2">
    <source>
        <dbReference type="EMBL" id="KKF93491.1"/>
    </source>
</evidence>
<keyword evidence="3" id="KW-1185">Reference proteome</keyword>
<dbReference type="EMBL" id="LBBL01000239">
    <property type="protein sequence ID" value="KKF93491.1"/>
    <property type="molecule type" value="Genomic_DNA"/>
</dbReference>
<keyword evidence="1" id="KW-1133">Transmembrane helix</keyword>
<evidence type="ECO:0000313" key="3">
    <source>
        <dbReference type="Proteomes" id="UP000034841"/>
    </source>
</evidence>
<proteinExistence type="predicted"/>